<dbReference type="EMBL" id="JAKNSF020000010">
    <property type="protein sequence ID" value="KAK7736355.1"/>
    <property type="molecule type" value="Genomic_DNA"/>
</dbReference>
<proteinExistence type="predicted"/>
<comment type="caution">
    <text evidence="2">The sequence shown here is derived from an EMBL/GenBank/DDBJ whole genome shotgun (WGS) entry which is preliminary data.</text>
</comment>
<evidence type="ECO:0008006" key="4">
    <source>
        <dbReference type="Google" id="ProtNLM"/>
    </source>
</evidence>
<protein>
    <recommendedName>
        <fullName evidence="4">FluG domain-containing protein</fullName>
    </recommendedName>
</protein>
<gene>
    <name evidence="2" type="ORF">SLS63_003332</name>
</gene>
<name>A0ABR1PGQ5_DIAER</name>
<reference evidence="2 3" key="1">
    <citation type="submission" date="2024-02" db="EMBL/GenBank/DDBJ databases">
        <title>De novo assembly and annotation of 12 fungi associated with fruit tree decline syndrome in Ontario, Canada.</title>
        <authorList>
            <person name="Sulman M."/>
            <person name="Ellouze W."/>
            <person name="Ilyukhin E."/>
        </authorList>
    </citation>
    <scope>NUCLEOTIDE SEQUENCE [LARGE SCALE GENOMIC DNA]</scope>
    <source>
        <strain evidence="2 3">M169</strain>
    </source>
</reference>
<evidence type="ECO:0000313" key="3">
    <source>
        <dbReference type="Proteomes" id="UP001430848"/>
    </source>
</evidence>
<keyword evidence="3" id="KW-1185">Reference proteome</keyword>
<evidence type="ECO:0000313" key="2">
    <source>
        <dbReference type="EMBL" id="KAK7736355.1"/>
    </source>
</evidence>
<accession>A0ABR1PGQ5</accession>
<organism evidence="2 3">
    <name type="scientific">Diaporthe eres</name>
    <name type="common">Phomopsis oblonga</name>
    <dbReference type="NCBI Taxonomy" id="83184"/>
    <lineage>
        <taxon>Eukaryota</taxon>
        <taxon>Fungi</taxon>
        <taxon>Dikarya</taxon>
        <taxon>Ascomycota</taxon>
        <taxon>Pezizomycotina</taxon>
        <taxon>Sordariomycetes</taxon>
        <taxon>Sordariomycetidae</taxon>
        <taxon>Diaporthales</taxon>
        <taxon>Diaporthaceae</taxon>
        <taxon>Diaporthe</taxon>
        <taxon>Diaporthe eres species complex</taxon>
    </lineage>
</organism>
<feature type="region of interest" description="Disordered" evidence="1">
    <location>
        <begin position="1"/>
        <end position="25"/>
    </location>
</feature>
<evidence type="ECO:0000256" key="1">
    <source>
        <dbReference type="SAM" id="MobiDB-lite"/>
    </source>
</evidence>
<sequence>MPPFREPFPDKARPQSFQKPRLPVLGPNGQYRSLFERGWEDQEYPTQFDKTMEDLGRFEDMYWAWHYSEMKKMHKALCEGSVLGTRWNLPADPTERKQAVHNLPLEAFLPKFFPFGDVPMKHVLSRERYAELGLLITSDAHERAVAVLRKTNQRLANIEFSLAQQQFAVEVRRLKTERRLSNEEATLMVAAAVIAQPTTNVDQQTVTRNVNLFTANADAESKFLGYRDQIDRMKKHKVLKFHHSRMHTHSILSHFDSTAFQYYEVLGNTDFAFKRCMLSLELMGPGVEMVRLNCPASNDDVNQRPHVFSVCQLGVWLARKIERGLVHWMTDACCPVCSTLIPARDSERKAFDLVKESGGHGMDYKHAVMFDLENMHVEVKCVKFDLDNLDEEFLSDFPEWTLTPAQQQLLKACEYRS</sequence>
<dbReference type="Proteomes" id="UP001430848">
    <property type="component" value="Unassembled WGS sequence"/>
</dbReference>